<dbReference type="Gene3D" id="3.40.50.1820">
    <property type="entry name" value="alpha/beta hydrolase"/>
    <property type="match status" value="1"/>
</dbReference>
<sequence>MIDWDDAFDNSGYVPEASEIGAAWVAAAEAFRTKQPYAVLDHPYGSGDRERFDLFLPEGLPKGVVVFVHGGYWHMRAKSDWSHFSKGFLNHGWAVAIVGYTLAPTVRISQITQSIAAAVAEVAKTVEGPLRLVGHSAGGHLVSRMMCQGVLSDGLIARVQRVVSVSGVHDLRPLVGTRMNDTLGLTKAEALAESSALLEPADVPVTFWVGADERPEFLRQNRLIAEGWGLKGADVSTVYQPAENHFTVINGLVDENSKLVCEVLR</sequence>
<dbReference type="Proteomes" id="UP000184074">
    <property type="component" value="Unassembled WGS sequence"/>
</dbReference>
<dbReference type="InterPro" id="IPR029058">
    <property type="entry name" value="AB_hydrolase_fold"/>
</dbReference>
<dbReference type="EMBL" id="FQXB01000008">
    <property type="protein sequence ID" value="SHH45144.1"/>
    <property type="molecule type" value="Genomic_DNA"/>
</dbReference>
<protein>
    <submittedName>
        <fullName evidence="3">Alpha/beta hydrolase fold</fullName>
    </submittedName>
</protein>
<dbReference type="AlphaFoldDB" id="A0A1M5T2X8"/>
<dbReference type="GO" id="GO:0016787">
    <property type="term" value="F:hydrolase activity"/>
    <property type="evidence" value="ECO:0007669"/>
    <property type="project" value="UniProtKB-KW"/>
</dbReference>
<dbReference type="PANTHER" id="PTHR48081">
    <property type="entry name" value="AB HYDROLASE SUPERFAMILY PROTEIN C4A8.06C"/>
    <property type="match status" value="1"/>
</dbReference>
<name>A0A1M5T2X8_9RHOB</name>
<keyword evidence="4" id="KW-1185">Reference proteome</keyword>
<reference evidence="3 4" key="1">
    <citation type="submission" date="2016-11" db="EMBL/GenBank/DDBJ databases">
        <authorList>
            <person name="Jaros S."/>
            <person name="Januszkiewicz K."/>
            <person name="Wedrychowicz H."/>
        </authorList>
    </citation>
    <scope>NUCLEOTIDE SEQUENCE [LARGE SCALE GENOMIC DNA]</scope>
    <source>
        <strain evidence="3 4">DSM 28715</strain>
    </source>
</reference>
<dbReference type="InterPro" id="IPR050300">
    <property type="entry name" value="GDXG_lipolytic_enzyme"/>
</dbReference>
<accession>A0A1M5T2X8</accession>
<evidence type="ECO:0000313" key="4">
    <source>
        <dbReference type="Proteomes" id="UP000184074"/>
    </source>
</evidence>
<proteinExistence type="predicted"/>
<gene>
    <name evidence="3" type="ORF">SAMN05444003_3213</name>
</gene>
<dbReference type="PANTHER" id="PTHR48081:SF33">
    <property type="entry name" value="KYNURENINE FORMAMIDASE"/>
    <property type="match status" value="1"/>
</dbReference>
<keyword evidence="1 3" id="KW-0378">Hydrolase</keyword>
<evidence type="ECO:0000313" key="3">
    <source>
        <dbReference type="EMBL" id="SHH45144.1"/>
    </source>
</evidence>
<dbReference type="Pfam" id="PF20434">
    <property type="entry name" value="BD-FAE"/>
    <property type="match status" value="1"/>
</dbReference>
<evidence type="ECO:0000259" key="2">
    <source>
        <dbReference type="Pfam" id="PF20434"/>
    </source>
</evidence>
<organism evidence="3 4">
    <name type="scientific">Cognatiyoonia sediminum</name>
    <dbReference type="NCBI Taxonomy" id="1508389"/>
    <lineage>
        <taxon>Bacteria</taxon>
        <taxon>Pseudomonadati</taxon>
        <taxon>Pseudomonadota</taxon>
        <taxon>Alphaproteobacteria</taxon>
        <taxon>Rhodobacterales</taxon>
        <taxon>Paracoccaceae</taxon>
        <taxon>Cognatiyoonia</taxon>
    </lineage>
</organism>
<dbReference type="SUPFAM" id="SSF53474">
    <property type="entry name" value="alpha/beta-Hydrolases"/>
    <property type="match status" value="1"/>
</dbReference>
<dbReference type="OrthoDB" id="9771666at2"/>
<dbReference type="InterPro" id="IPR049492">
    <property type="entry name" value="BD-FAE-like_dom"/>
</dbReference>
<feature type="domain" description="BD-FAE-like" evidence="2">
    <location>
        <begin position="53"/>
        <end position="173"/>
    </location>
</feature>
<evidence type="ECO:0000256" key="1">
    <source>
        <dbReference type="ARBA" id="ARBA00022801"/>
    </source>
</evidence>
<dbReference type="STRING" id="1508389.SAMN05444003_3213"/>
<dbReference type="RefSeq" id="WP_072902855.1">
    <property type="nucleotide sequence ID" value="NZ_FQXB01000008.1"/>
</dbReference>